<protein>
    <submittedName>
        <fullName evidence="2">Uncharacterized protein</fullName>
    </submittedName>
</protein>
<comment type="caution">
    <text evidence="2">The sequence shown here is derived from an EMBL/GenBank/DDBJ whole genome shotgun (WGS) entry which is preliminary data.</text>
</comment>
<evidence type="ECO:0000256" key="1">
    <source>
        <dbReference type="SAM" id="Coils"/>
    </source>
</evidence>
<evidence type="ECO:0000313" key="2">
    <source>
        <dbReference type="EMBL" id="GBO90452.1"/>
    </source>
</evidence>
<gene>
    <name evidence="2" type="ORF">MSSD14B_41200</name>
</gene>
<feature type="coiled-coil region" evidence="1">
    <location>
        <begin position="163"/>
        <end position="190"/>
    </location>
</feature>
<dbReference type="RefSeq" id="WP_136630778.1">
    <property type="nucleotide sequence ID" value="NZ_BGZI01000043.1"/>
</dbReference>
<keyword evidence="1" id="KW-0175">Coiled coil</keyword>
<accession>A0A5M3Q5G1</accession>
<dbReference type="Gene3D" id="1.10.260.40">
    <property type="entry name" value="lambda repressor-like DNA-binding domains"/>
    <property type="match status" value="1"/>
</dbReference>
<sequence length="196" mass="21555">MSHPANARLTHALVNLGKDTKQIAGAMGVSEDSLQQMLTQEELMPYDTLTEVCKVSGINRDYVLLNRGPMTPETKKSLPTVRKGKPGIEGFIQRLTAVLDAIPMADSQIADALGTTKQSVSAWRRNGHISHDNLRGVCEIGSFDYDWVKTGDIDTQEAEDSYNRAFGSALKKIDQEIARLQEERRKIEGSLGSSGH</sequence>
<dbReference type="InterPro" id="IPR010982">
    <property type="entry name" value="Lambda_DNA-bd_dom_sf"/>
</dbReference>
<dbReference type="EMBL" id="BGZI01000043">
    <property type="protein sequence ID" value="GBO90452.1"/>
    <property type="molecule type" value="Genomic_DNA"/>
</dbReference>
<proteinExistence type="predicted"/>
<organism evidence="2 3">
    <name type="scientific">Marinobacter salsuginis</name>
    <dbReference type="NCBI Taxonomy" id="418719"/>
    <lineage>
        <taxon>Bacteria</taxon>
        <taxon>Pseudomonadati</taxon>
        <taxon>Pseudomonadota</taxon>
        <taxon>Gammaproteobacteria</taxon>
        <taxon>Pseudomonadales</taxon>
        <taxon>Marinobacteraceae</taxon>
        <taxon>Marinobacter</taxon>
    </lineage>
</organism>
<dbReference type="Proteomes" id="UP000387223">
    <property type="component" value="Unassembled WGS sequence"/>
</dbReference>
<dbReference type="AlphaFoldDB" id="A0A5M3Q5G1"/>
<name>A0A5M3Q5G1_9GAMM</name>
<reference evidence="2 3" key="1">
    <citation type="journal article" date="2019" name="J. Gen. Appl. Microbiol.">
        <title>Aerobic degradation of cis-dichloroethene by the marine bacterium Marinobacter salsuginis strain 5N-3.</title>
        <authorList>
            <person name="Inoue Y."/>
            <person name="Fukunaga Y."/>
            <person name="Katsumata H."/>
            <person name="Ohji S."/>
            <person name="Hosoyama A."/>
            <person name="Mori K."/>
            <person name="Ando K."/>
        </authorList>
    </citation>
    <scope>NUCLEOTIDE SEQUENCE [LARGE SCALE GENOMIC DNA]</scope>
    <source>
        <strain evidence="2 3">NBRC 109114</strain>
    </source>
</reference>
<evidence type="ECO:0000313" key="3">
    <source>
        <dbReference type="Proteomes" id="UP000387223"/>
    </source>
</evidence>
<dbReference type="GO" id="GO:0003677">
    <property type="term" value="F:DNA binding"/>
    <property type="evidence" value="ECO:0007669"/>
    <property type="project" value="InterPro"/>
</dbReference>
<dbReference type="SUPFAM" id="SSF47413">
    <property type="entry name" value="lambda repressor-like DNA-binding domains"/>
    <property type="match status" value="1"/>
</dbReference>